<keyword evidence="3" id="KW-0732">Signal</keyword>
<reference evidence="5 6" key="1">
    <citation type="journal article" date="2011" name="Science">
        <title>The ecoresponsive genome of Daphnia pulex.</title>
        <authorList>
            <person name="Colbourne J.K."/>
            <person name="Pfrender M.E."/>
            <person name="Gilbert D."/>
            <person name="Thomas W.K."/>
            <person name="Tucker A."/>
            <person name="Oakley T.H."/>
            <person name="Tokishita S."/>
            <person name="Aerts A."/>
            <person name="Arnold G.J."/>
            <person name="Basu M.K."/>
            <person name="Bauer D.J."/>
            <person name="Caceres C.E."/>
            <person name="Carmel L."/>
            <person name="Casola C."/>
            <person name="Choi J.H."/>
            <person name="Detter J.C."/>
            <person name="Dong Q."/>
            <person name="Dusheyko S."/>
            <person name="Eads B.D."/>
            <person name="Frohlich T."/>
            <person name="Geiler-Samerotte K.A."/>
            <person name="Gerlach D."/>
            <person name="Hatcher P."/>
            <person name="Jogdeo S."/>
            <person name="Krijgsveld J."/>
            <person name="Kriventseva E.V."/>
            <person name="Kultz D."/>
            <person name="Laforsch C."/>
            <person name="Lindquist E."/>
            <person name="Lopez J."/>
            <person name="Manak J.R."/>
            <person name="Muller J."/>
            <person name="Pangilinan J."/>
            <person name="Patwardhan R.P."/>
            <person name="Pitluck S."/>
            <person name="Pritham E.J."/>
            <person name="Rechtsteiner A."/>
            <person name="Rho M."/>
            <person name="Rogozin I.B."/>
            <person name="Sakarya O."/>
            <person name="Salamov A."/>
            <person name="Schaack S."/>
            <person name="Shapiro H."/>
            <person name="Shiga Y."/>
            <person name="Skalitzky C."/>
            <person name="Smith Z."/>
            <person name="Souvorov A."/>
            <person name="Sung W."/>
            <person name="Tang Z."/>
            <person name="Tsuchiya D."/>
            <person name="Tu H."/>
            <person name="Vos H."/>
            <person name="Wang M."/>
            <person name="Wolf Y.I."/>
            <person name="Yamagata H."/>
            <person name="Yamada T."/>
            <person name="Ye Y."/>
            <person name="Shaw J.R."/>
            <person name="Andrews J."/>
            <person name="Crease T.J."/>
            <person name="Tang H."/>
            <person name="Lucas S.M."/>
            <person name="Robertson H.M."/>
            <person name="Bork P."/>
            <person name="Koonin E.V."/>
            <person name="Zdobnov E.M."/>
            <person name="Grigoriev I.V."/>
            <person name="Lynch M."/>
            <person name="Boore J.L."/>
        </authorList>
    </citation>
    <scope>NUCLEOTIDE SEQUENCE [LARGE SCALE GENOMIC DNA]</scope>
</reference>
<name>E9GHS5_DAPPU</name>
<dbReference type="AlphaFoldDB" id="E9GHS5"/>
<keyword evidence="6" id="KW-1185">Reference proteome</keyword>
<dbReference type="Proteomes" id="UP000000305">
    <property type="component" value="Unassembled WGS sequence"/>
</dbReference>
<dbReference type="PANTHER" id="PTHR22923">
    <property type="entry name" value="CEREBELLIN-RELATED"/>
    <property type="match status" value="1"/>
</dbReference>
<keyword evidence="2" id="KW-0964">Secreted</keyword>
<dbReference type="OrthoDB" id="26719at2759"/>
<dbReference type="KEGG" id="dpx:DAPPUDRAFT_224393"/>
<dbReference type="InterPro" id="IPR050822">
    <property type="entry name" value="Cerebellin_Synaptic_Org"/>
</dbReference>
<comment type="subcellular location">
    <subcellularLocation>
        <location evidence="1">Secreted</location>
    </subcellularLocation>
</comment>
<organism evidence="5 6">
    <name type="scientific">Daphnia pulex</name>
    <name type="common">Water flea</name>
    <dbReference type="NCBI Taxonomy" id="6669"/>
    <lineage>
        <taxon>Eukaryota</taxon>
        <taxon>Metazoa</taxon>
        <taxon>Ecdysozoa</taxon>
        <taxon>Arthropoda</taxon>
        <taxon>Crustacea</taxon>
        <taxon>Branchiopoda</taxon>
        <taxon>Diplostraca</taxon>
        <taxon>Cladocera</taxon>
        <taxon>Anomopoda</taxon>
        <taxon>Daphniidae</taxon>
        <taxon>Daphnia</taxon>
    </lineage>
</organism>
<dbReference type="InterPro" id="IPR036056">
    <property type="entry name" value="Fibrinogen-like_C"/>
</dbReference>
<dbReference type="SUPFAM" id="SSF56496">
    <property type="entry name" value="Fibrinogen C-terminal domain-like"/>
    <property type="match status" value="1"/>
</dbReference>
<evidence type="ECO:0000313" key="6">
    <source>
        <dbReference type="Proteomes" id="UP000000305"/>
    </source>
</evidence>
<dbReference type="HOGENOM" id="CLU_029491_0_0_1"/>
<accession>E9GHS5</accession>
<dbReference type="eggNOG" id="KOG3516">
    <property type="taxonomic scope" value="Eukaryota"/>
</dbReference>
<dbReference type="InterPro" id="IPR001073">
    <property type="entry name" value="C1q_dom"/>
</dbReference>
<dbReference type="InParanoid" id="E9GHS5"/>
<protein>
    <recommendedName>
        <fullName evidence="4">C1q domain-containing protein</fullName>
    </recommendedName>
</protein>
<dbReference type="GO" id="GO:0005615">
    <property type="term" value="C:extracellular space"/>
    <property type="evidence" value="ECO:0000318"/>
    <property type="project" value="GO_Central"/>
</dbReference>
<dbReference type="SUPFAM" id="SSF49842">
    <property type="entry name" value="TNF-like"/>
    <property type="match status" value="1"/>
</dbReference>
<dbReference type="Gene3D" id="2.60.120.1000">
    <property type="match status" value="1"/>
</dbReference>
<evidence type="ECO:0000256" key="3">
    <source>
        <dbReference type="ARBA" id="ARBA00022729"/>
    </source>
</evidence>
<evidence type="ECO:0000259" key="4">
    <source>
        <dbReference type="PROSITE" id="PS50871"/>
    </source>
</evidence>
<evidence type="ECO:0000313" key="5">
    <source>
        <dbReference type="EMBL" id="EFX80888.1"/>
    </source>
</evidence>
<feature type="domain" description="C1q" evidence="4">
    <location>
        <begin position="384"/>
        <end position="512"/>
    </location>
</feature>
<evidence type="ECO:0000256" key="2">
    <source>
        <dbReference type="ARBA" id="ARBA00022525"/>
    </source>
</evidence>
<evidence type="ECO:0000256" key="1">
    <source>
        <dbReference type="ARBA" id="ARBA00004613"/>
    </source>
</evidence>
<sequence>MFQHFSSRDLLAYFQNMVRRQRSSFVAAGHGLLFLVLFTIVPSATKENEQSLGHSESFREFQEHFWAKFKHFERKMELEVVKLKTKVELLETKVAEQAFLLKECKLSSDKKYENKMPLDYNREKVDYSLLPVRKQCQTPKTCLEALTADPSLESGMFFIDPDGHGSSSVLHDSEDAIDTGHCFDPGCYSRQIKYNATLRQITMLAEVSNECQQSIEVDCFDAAFEFNGIAYAWWNDRNGDPRYFWSGKNNNLTSHYHTCQCGLEKSCVDKSLSCNCDSDLAMELSDIGVITDKDLLPLTKLNFGRTIAPTSVKQHKLGRMECNGKVVLNGMPASCEDLWRIGYTLSGLYSIRGSSSNKVETVYCDFNKLPGDEGLQTWIGYVDLKSESVYFNVERNTSYSTFNEAMPFDWETLNAGNTFNVSSGIFTALRSGTYFFAFSSFSADSYNLFYFDLEVNGAQQASCRSPMTIYDCHILYTVRLISGDKVQVSLQQGATNIAHFTGVLLEEDIFQS</sequence>
<dbReference type="Pfam" id="PF00386">
    <property type="entry name" value="C1q"/>
    <property type="match status" value="1"/>
</dbReference>
<dbReference type="EMBL" id="GL732545">
    <property type="protein sequence ID" value="EFX80888.1"/>
    <property type="molecule type" value="Genomic_DNA"/>
</dbReference>
<dbReference type="PANTHER" id="PTHR22923:SF62">
    <property type="entry name" value="CVP18"/>
    <property type="match status" value="1"/>
</dbReference>
<gene>
    <name evidence="5" type="ORF">DAPPUDRAFT_224393</name>
</gene>
<dbReference type="PROSITE" id="PS50871">
    <property type="entry name" value="C1Q"/>
    <property type="match status" value="1"/>
</dbReference>
<proteinExistence type="predicted"/>
<dbReference type="Gene3D" id="2.60.120.40">
    <property type="match status" value="1"/>
</dbReference>
<dbReference type="InterPro" id="IPR008983">
    <property type="entry name" value="Tumour_necrosis_fac-like_dom"/>
</dbReference>